<keyword evidence="2" id="KW-0813">Transport</keyword>
<dbReference type="SUPFAM" id="SSF103473">
    <property type="entry name" value="MFS general substrate transporter"/>
    <property type="match status" value="1"/>
</dbReference>
<feature type="transmembrane region" description="Helical" evidence="7">
    <location>
        <begin position="383"/>
        <end position="406"/>
    </location>
</feature>
<evidence type="ECO:0000313" key="9">
    <source>
        <dbReference type="EMBL" id="GIH40840.1"/>
    </source>
</evidence>
<organism evidence="9 10">
    <name type="scientific">Microbispora corallina</name>
    <dbReference type="NCBI Taxonomy" id="83302"/>
    <lineage>
        <taxon>Bacteria</taxon>
        <taxon>Bacillati</taxon>
        <taxon>Actinomycetota</taxon>
        <taxon>Actinomycetes</taxon>
        <taxon>Streptosporangiales</taxon>
        <taxon>Streptosporangiaceae</taxon>
        <taxon>Microbispora</taxon>
    </lineage>
</organism>
<keyword evidence="5 7" id="KW-0472">Membrane</keyword>
<evidence type="ECO:0000256" key="3">
    <source>
        <dbReference type="ARBA" id="ARBA00022692"/>
    </source>
</evidence>
<dbReference type="InterPro" id="IPR011701">
    <property type="entry name" value="MFS"/>
</dbReference>
<feature type="transmembrane region" description="Helical" evidence="7">
    <location>
        <begin position="492"/>
        <end position="514"/>
    </location>
</feature>
<proteinExistence type="predicted"/>
<accession>A0ABQ4G1C8</accession>
<evidence type="ECO:0000259" key="8">
    <source>
        <dbReference type="PROSITE" id="PS50850"/>
    </source>
</evidence>
<evidence type="ECO:0000313" key="10">
    <source>
        <dbReference type="Proteomes" id="UP000603904"/>
    </source>
</evidence>
<dbReference type="Proteomes" id="UP000603904">
    <property type="component" value="Unassembled WGS sequence"/>
</dbReference>
<feature type="region of interest" description="Disordered" evidence="6">
    <location>
        <begin position="1"/>
        <end position="23"/>
    </location>
</feature>
<feature type="transmembrane region" description="Helical" evidence="7">
    <location>
        <begin position="289"/>
        <end position="312"/>
    </location>
</feature>
<feature type="transmembrane region" description="Helical" evidence="7">
    <location>
        <begin position="427"/>
        <end position="445"/>
    </location>
</feature>
<evidence type="ECO:0000256" key="7">
    <source>
        <dbReference type="SAM" id="Phobius"/>
    </source>
</evidence>
<comment type="subcellular location">
    <subcellularLocation>
        <location evidence="1">Cell membrane</location>
        <topology evidence="1">Multi-pass membrane protein</topology>
    </subcellularLocation>
</comment>
<dbReference type="Gene3D" id="1.20.1250.20">
    <property type="entry name" value="MFS general substrate transporter like domains"/>
    <property type="match status" value="1"/>
</dbReference>
<evidence type="ECO:0000256" key="1">
    <source>
        <dbReference type="ARBA" id="ARBA00004651"/>
    </source>
</evidence>
<evidence type="ECO:0000256" key="5">
    <source>
        <dbReference type="ARBA" id="ARBA00023136"/>
    </source>
</evidence>
<dbReference type="Gene3D" id="1.20.1720.10">
    <property type="entry name" value="Multidrug resistance protein D"/>
    <property type="match status" value="1"/>
</dbReference>
<evidence type="ECO:0000256" key="6">
    <source>
        <dbReference type="SAM" id="MobiDB-lite"/>
    </source>
</evidence>
<feature type="transmembrane region" description="Helical" evidence="7">
    <location>
        <begin position="100"/>
        <end position="119"/>
    </location>
</feature>
<dbReference type="RefSeq" id="WP_204058230.1">
    <property type="nucleotide sequence ID" value="NZ_BAAAGP010000014.1"/>
</dbReference>
<evidence type="ECO:0000256" key="2">
    <source>
        <dbReference type="ARBA" id="ARBA00022448"/>
    </source>
</evidence>
<feature type="transmembrane region" description="Helical" evidence="7">
    <location>
        <begin position="352"/>
        <end position="371"/>
    </location>
</feature>
<feature type="domain" description="Major facilitator superfamily (MFS) profile" evidence="8">
    <location>
        <begin position="34"/>
        <end position="518"/>
    </location>
</feature>
<comment type="caution">
    <text evidence="9">The sequence shown here is derived from an EMBL/GenBank/DDBJ whole genome shotgun (WGS) entry which is preliminary data.</text>
</comment>
<feature type="transmembrane region" description="Helical" evidence="7">
    <location>
        <begin position="187"/>
        <end position="209"/>
    </location>
</feature>
<sequence length="525" mass="52500">MSSSTPVARHAAGDLGSAPPRGAAGVGARREALTLIAMCLGTMMTFLQITASVSALSALQSALHATPTQVVWIPSSYTLLVAALILSAGTLGNRYGRRRLFRAGVLVMAAGSLLAVAAGSTGGLIAAQAISGAGGALILPNSLALLGATFTDPHRRTEVVTAWAASSGIGLAVGPLLAGVLLEHHSWHAVFLSNPVLAVAALLATPAVAESRAPAAGRLDVAGLLLGTVTIAALIYALIQGGHDGYSSGPIVVLWAVAAVAAVAFVLAERRAAAPMLDIRLFRSGSFSAVMAVAAVSLFGFTGVALMLVLFYQRVQNLSALATGWRLLVMFGVYVVVASLAGRVIRRTGFKLPLALGLVIGGLACLGLAAQRPDSAFAHAWPLLAAFGAGCGLMAAPSTAAALVSVPAQSAGMASGAVNTFRQVGSVMGSSILGTLLTAGLASALPGRLAAHGVPPAAREQVVAAVASGRSGGAPQPAAVRDAVADAFTSGFHTSMLVCGVVLLVAAVLALAAVHNRPHHRPAAS</sequence>
<feature type="transmembrane region" description="Helical" evidence="7">
    <location>
        <begin position="324"/>
        <end position="345"/>
    </location>
</feature>
<protein>
    <submittedName>
        <fullName evidence="9">MFS transporter</fullName>
    </submittedName>
</protein>
<gene>
    <name evidence="9" type="ORF">Mco01_38400</name>
</gene>
<dbReference type="InterPro" id="IPR036259">
    <property type="entry name" value="MFS_trans_sf"/>
</dbReference>
<evidence type="ECO:0000256" key="4">
    <source>
        <dbReference type="ARBA" id="ARBA00022989"/>
    </source>
</evidence>
<feature type="transmembrane region" description="Helical" evidence="7">
    <location>
        <begin position="71"/>
        <end position="88"/>
    </location>
</feature>
<dbReference type="PROSITE" id="PS50850">
    <property type="entry name" value="MFS"/>
    <property type="match status" value="1"/>
</dbReference>
<feature type="transmembrane region" description="Helical" evidence="7">
    <location>
        <begin position="251"/>
        <end position="268"/>
    </location>
</feature>
<dbReference type="CDD" id="cd17321">
    <property type="entry name" value="MFS_MMR_MDR_like"/>
    <property type="match status" value="1"/>
</dbReference>
<dbReference type="PANTHER" id="PTHR42718:SF9">
    <property type="entry name" value="MAJOR FACILITATOR SUPERFAMILY MULTIDRUG TRANSPORTER MFSC"/>
    <property type="match status" value="1"/>
</dbReference>
<feature type="transmembrane region" description="Helical" evidence="7">
    <location>
        <begin position="35"/>
        <end position="59"/>
    </location>
</feature>
<reference evidence="9 10" key="1">
    <citation type="submission" date="2021-01" db="EMBL/GenBank/DDBJ databases">
        <title>Whole genome shotgun sequence of Microbispora corallina NBRC 16416.</title>
        <authorList>
            <person name="Komaki H."/>
            <person name="Tamura T."/>
        </authorList>
    </citation>
    <scope>NUCLEOTIDE SEQUENCE [LARGE SCALE GENOMIC DNA]</scope>
    <source>
        <strain evidence="9 10">NBRC 16416</strain>
    </source>
</reference>
<keyword evidence="10" id="KW-1185">Reference proteome</keyword>
<keyword evidence="4 7" id="KW-1133">Transmembrane helix</keyword>
<dbReference type="Pfam" id="PF07690">
    <property type="entry name" value="MFS_1"/>
    <property type="match status" value="1"/>
</dbReference>
<feature type="transmembrane region" description="Helical" evidence="7">
    <location>
        <begin position="125"/>
        <end position="148"/>
    </location>
</feature>
<keyword evidence="3 7" id="KW-0812">Transmembrane</keyword>
<feature type="transmembrane region" description="Helical" evidence="7">
    <location>
        <begin position="221"/>
        <end position="239"/>
    </location>
</feature>
<dbReference type="InterPro" id="IPR020846">
    <property type="entry name" value="MFS_dom"/>
</dbReference>
<feature type="transmembrane region" description="Helical" evidence="7">
    <location>
        <begin position="160"/>
        <end position="181"/>
    </location>
</feature>
<name>A0ABQ4G1C8_9ACTN</name>
<dbReference type="EMBL" id="BOOC01000016">
    <property type="protein sequence ID" value="GIH40840.1"/>
    <property type="molecule type" value="Genomic_DNA"/>
</dbReference>
<dbReference type="PANTHER" id="PTHR42718">
    <property type="entry name" value="MAJOR FACILITATOR SUPERFAMILY MULTIDRUG TRANSPORTER MFSC"/>
    <property type="match status" value="1"/>
</dbReference>